<reference evidence="3" key="1">
    <citation type="submission" date="2009-04" db="EMBL/GenBank/DDBJ databases">
        <authorList>
            <person name="Weinstock G."/>
            <person name="Sodergren E."/>
            <person name="Clifton S."/>
            <person name="Fulton L."/>
            <person name="Fulton B."/>
            <person name="Courtney L."/>
            <person name="Fronick C."/>
            <person name="Harrison M."/>
            <person name="Strong C."/>
            <person name="Farmer C."/>
            <person name="Delahaunty K."/>
            <person name="Markovic C."/>
            <person name="Hall O."/>
            <person name="Minx P."/>
            <person name="Tomlinson C."/>
            <person name="Mitreva M."/>
            <person name="Nelson J."/>
            <person name="Hou S."/>
            <person name="Wollam A."/>
            <person name="Pepin K.H."/>
            <person name="Johnson M."/>
            <person name="Bhonagiri V."/>
            <person name="Nash W.E."/>
            <person name="Warren W."/>
            <person name="Chinwalla A."/>
            <person name="Mardis E.R."/>
            <person name="Wilson R.K."/>
        </authorList>
    </citation>
    <scope>NUCLEOTIDE SEQUENCE [LARGE SCALE GENOMIC DNA]</scope>
    <source>
        <strain evidence="3">ATCC 17748</strain>
    </source>
</reference>
<dbReference type="NCBIfam" id="TIGR03943">
    <property type="entry name" value="TIGR03943 family putative permease subunit"/>
    <property type="match status" value="1"/>
</dbReference>
<dbReference type="InterPro" id="IPR048447">
    <property type="entry name" value="DUF1980_C"/>
</dbReference>
<feature type="transmembrane region" description="Helical" evidence="1">
    <location>
        <begin position="51"/>
        <end position="71"/>
    </location>
</feature>
<gene>
    <name evidence="3" type="ORF">VEIDISOL_01825</name>
</gene>
<dbReference type="PANTHER" id="PTHR40047:SF1">
    <property type="entry name" value="UPF0703 PROTEIN YCGQ"/>
    <property type="match status" value="1"/>
</dbReference>
<dbReference type="InterPro" id="IPR015402">
    <property type="entry name" value="DUF1980"/>
</dbReference>
<sequence>MNIKGDDSMKLGLKDRFSIVKGLLYLILGICCVYLIVTGRYLNYIAPRYELLLGISSVALILGGLATVIWAPSRYYKHNWRSIVPIIIPVVLLIVPPVLVPTTSVQGAARINDDTNNFDFTNDAIGEVITVNSESKEPGISKDKKEIVLNSDNFYQTIVKVGSNVDQYKDYTVYMTGYVNRDDNTLKSNEFTISRMAMSCCIADVAPIGMTAYKPDGDSLANEQWVSIEGKVSTRDFHGRQQPYVEITKIKSAEPILGYVYP</sequence>
<dbReference type="HOGENOM" id="CLU_070027_0_1_9"/>
<dbReference type="Pfam" id="PF21537">
    <property type="entry name" value="DUF1980_C"/>
    <property type="match status" value="1"/>
</dbReference>
<feature type="transmembrane region" description="Helical" evidence="1">
    <location>
        <begin position="23"/>
        <end position="45"/>
    </location>
</feature>
<evidence type="ECO:0000259" key="2">
    <source>
        <dbReference type="Pfam" id="PF21537"/>
    </source>
</evidence>
<keyword evidence="1" id="KW-1133">Transmembrane helix</keyword>
<comment type="caution">
    <text evidence="3">The sequence shown here is derived from an EMBL/GenBank/DDBJ whole genome shotgun (WGS) entry which is preliminary data.</text>
</comment>
<dbReference type="Proteomes" id="UP000003529">
    <property type="component" value="Unassembled WGS sequence"/>
</dbReference>
<keyword evidence="1" id="KW-0812">Transmembrane</keyword>
<accession>C4FSD5</accession>
<protein>
    <submittedName>
        <fullName evidence="3">TIGR03943 family protein</fullName>
    </submittedName>
</protein>
<keyword evidence="4" id="KW-1185">Reference proteome</keyword>
<evidence type="ECO:0000313" key="3">
    <source>
        <dbReference type="EMBL" id="EEP64763.1"/>
    </source>
</evidence>
<dbReference type="PANTHER" id="PTHR40047">
    <property type="entry name" value="UPF0703 PROTEIN YCGQ"/>
    <property type="match status" value="1"/>
</dbReference>
<evidence type="ECO:0000256" key="1">
    <source>
        <dbReference type="SAM" id="Phobius"/>
    </source>
</evidence>
<dbReference type="InterPro" id="IPR052955">
    <property type="entry name" value="UPF0703_membrane_permease"/>
</dbReference>
<keyword evidence="1" id="KW-0472">Membrane</keyword>
<feature type="transmembrane region" description="Helical" evidence="1">
    <location>
        <begin position="83"/>
        <end position="100"/>
    </location>
</feature>
<proteinExistence type="predicted"/>
<feature type="domain" description="DUF1980" evidence="2">
    <location>
        <begin position="137"/>
        <end position="262"/>
    </location>
</feature>
<organism evidence="3 4">
    <name type="scientific">Veillonella dispar ATCC 17748</name>
    <dbReference type="NCBI Taxonomy" id="546273"/>
    <lineage>
        <taxon>Bacteria</taxon>
        <taxon>Bacillati</taxon>
        <taxon>Bacillota</taxon>
        <taxon>Negativicutes</taxon>
        <taxon>Veillonellales</taxon>
        <taxon>Veillonellaceae</taxon>
        <taxon>Veillonella</taxon>
    </lineage>
</organism>
<dbReference type="eggNOG" id="COG3689">
    <property type="taxonomic scope" value="Bacteria"/>
</dbReference>
<name>C4FSD5_9FIRM</name>
<dbReference type="EMBL" id="ACIK02000019">
    <property type="protein sequence ID" value="EEP64763.1"/>
    <property type="molecule type" value="Genomic_DNA"/>
</dbReference>
<dbReference type="AlphaFoldDB" id="C4FSD5"/>
<evidence type="ECO:0000313" key="4">
    <source>
        <dbReference type="Proteomes" id="UP000003529"/>
    </source>
</evidence>